<name>A0A269PGI5_9CORY</name>
<keyword evidence="1 2" id="KW-0238">DNA-binding</keyword>
<evidence type="ECO:0000313" key="5">
    <source>
        <dbReference type="Proteomes" id="UP000215771"/>
    </source>
</evidence>
<dbReference type="SUPFAM" id="SSF46689">
    <property type="entry name" value="Homeodomain-like"/>
    <property type="match status" value="1"/>
</dbReference>
<evidence type="ECO:0000259" key="3">
    <source>
        <dbReference type="PROSITE" id="PS50977"/>
    </source>
</evidence>
<sequence length="197" mass="21886">MARRESSSDPRAVRTREALISATIALLADHKVEDLSVSGIVKAAQVSRQVFYEHFQDRDSVVIAAGEAVLGPAYRDFAYNFDGDTDYSAQVHKLAEILEPHECMIRHLIDSPVHGKLNQMICELMFPPIRANLWTSLSHGGIQATDEVIDDAAMFIVAGTQHLFVTAYRDEIAVGVTAERVDRVHDLMGQLLTRKRG</sequence>
<organism evidence="4 5">
    <name type="scientific">Corynebacterium hadale</name>
    <dbReference type="NCBI Taxonomy" id="2026255"/>
    <lineage>
        <taxon>Bacteria</taxon>
        <taxon>Bacillati</taxon>
        <taxon>Actinomycetota</taxon>
        <taxon>Actinomycetes</taxon>
        <taxon>Mycobacteriales</taxon>
        <taxon>Corynebacteriaceae</taxon>
        <taxon>Corynebacterium</taxon>
    </lineage>
</organism>
<protein>
    <recommendedName>
        <fullName evidence="3">HTH tetR-type domain-containing protein</fullName>
    </recommendedName>
</protein>
<gene>
    <name evidence="4" type="ORF">CIG21_01280</name>
</gene>
<dbReference type="InterPro" id="IPR050624">
    <property type="entry name" value="HTH-type_Tx_Regulator"/>
</dbReference>
<feature type="domain" description="HTH tetR-type" evidence="3">
    <location>
        <begin position="13"/>
        <end position="73"/>
    </location>
</feature>
<dbReference type="PANTHER" id="PTHR43479:SF11">
    <property type="entry name" value="ACREF_ENVCD OPERON REPRESSOR-RELATED"/>
    <property type="match status" value="1"/>
</dbReference>
<evidence type="ECO:0000256" key="2">
    <source>
        <dbReference type="PROSITE-ProRule" id="PRU00335"/>
    </source>
</evidence>
<evidence type="ECO:0000313" key="4">
    <source>
        <dbReference type="EMBL" id="PAJ71381.1"/>
    </source>
</evidence>
<dbReference type="InterPro" id="IPR001647">
    <property type="entry name" value="HTH_TetR"/>
</dbReference>
<comment type="caution">
    <text evidence="4">The sequence shown here is derived from an EMBL/GenBank/DDBJ whole genome shotgun (WGS) entry which is preliminary data.</text>
</comment>
<reference evidence="4 5" key="1">
    <citation type="submission" date="2017-08" db="EMBL/GenBank/DDBJ databases">
        <authorList>
            <person name="de Groot N.N."/>
        </authorList>
    </citation>
    <scope>NUCLEOTIDE SEQUENCE [LARGE SCALE GENOMIC DNA]</scope>
    <source>
        <strain evidence="4 5">NBT06-6</strain>
    </source>
</reference>
<dbReference type="EMBL" id="NQMQ01000001">
    <property type="protein sequence ID" value="PAJ71381.1"/>
    <property type="molecule type" value="Genomic_DNA"/>
</dbReference>
<dbReference type="InterPro" id="IPR009057">
    <property type="entry name" value="Homeodomain-like_sf"/>
</dbReference>
<feature type="DNA-binding region" description="H-T-H motif" evidence="2">
    <location>
        <begin position="36"/>
        <end position="55"/>
    </location>
</feature>
<evidence type="ECO:0000256" key="1">
    <source>
        <dbReference type="ARBA" id="ARBA00023125"/>
    </source>
</evidence>
<accession>A0A269PGI5</accession>
<dbReference type="PANTHER" id="PTHR43479">
    <property type="entry name" value="ACREF/ENVCD OPERON REPRESSOR-RELATED"/>
    <property type="match status" value="1"/>
</dbReference>
<dbReference type="Pfam" id="PF00440">
    <property type="entry name" value="TetR_N"/>
    <property type="match status" value="1"/>
</dbReference>
<dbReference type="AlphaFoldDB" id="A0A269PGI5"/>
<dbReference type="RefSeq" id="WP_095275294.1">
    <property type="nucleotide sequence ID" value="NZ_CP047655.1"/>
</dbReference>
<proteinExistence type="predicted"/>
<dbReference type="Proteomes" id="UP000215771">
    <property type="component" value="Unassembled WGS sequence"/>
</dbReference>
<dbReference type="GO" id="GO:0003677">
    <property type="term" value="F:DNA binding"/>
    <property type="evidence" value="ECO:0007669"/>
    <property type="project" value="UniProtKB-UniRule"/>
</dbReference>
<dbReference type="PROSITE" id="PS50977">
    <property type="entry name" value="HTH_TETR_2"/>
    <property type="match status" value="1"/>
</dbReference>
<dbReference type="Gene3D" id="1.10.357.10">
    <property type="entry name" value="Tetracycline Repressor, domain 2"/>
    <property type="match status" value="1"/>
</dbReference>